<comment type="catalytic activity">
    <reaction evidence="10">
        <text>FMN + ATP + H(+) = FAD + diphosphate</text>
        <dbReference type="Rhea" id="RHEA:17237"/>
        <dbReference type="ChEBI" id="CHEBI:15378"/>
        <dbReference type="ChEBI" id="CHEBI:30616"/>
        <dbReference type="ChEBI" id="CHEBI:33019"/>
        <dbReference type="ChEBI" id="CHEBI:57692"/>
        <dbReference type="ChEBI" id="CHEBI:58210"/>
        <dbReference type="EC" id="2.7.7.2"/>
    </reaction>
</comment>
<proteinExistence type="predicted"/>
<dbReference type="HOGENOM" id="CLU_083586_0_0_14"/>
<organism evidence="12 13">
    <name type="scientific">Mesomycoplasma flocculare ATCC 27399</name>
    <dbReference type="NCBI Taxonomy" id="743971"/>
    <lineage>
        <taxon>Bacteria</taxon>
        <taxon>Bacillati</taxon>
        <taxon>Mycoplasmatota</taxon>
        <taxon>Mycoplasmoidales</taxon>
        <taxon>Metamycoplasmataceae</taxon>
        <taxon>Mesomycoplasma</taxon>
    </lineage>
</organism>
<dbReference type="InterPro" id="IPR004821">
    <property type="entry name" value="Cyt_trans-like"/>
</dbReference>
<dbReference type="NCBIfam" id="NF045965">
    <property type="entry name" value="RibF_rel"/>
    <property type="match status" value="1"/>
</dbReference>
<evidence type="ECO:0000256" key="10">
    <source>
        <dbReference type="ARBA" id="ARBA00049494"/>
    </source>
</evidence>
<dbReference type="GO" id="GO:0005524">
    <property type="term" value="F:ATP binding"/>
    <property type="evidence" value="ECO:0007669"/>
    <property type="project" value="UniProtKB-KW"/>
</dbReference>
<dbReference type="NCBIfam" id="NF005518">
    <property type="entry name" value="PRK07143.1"/>
    <property type="match status" value="1"/>
</dbReference>
<sequence>MTKIFTYPVVNFNFKKPVFVLGGFESFHLGHLELLKTATKIADEVIVMLIKDPSKLPKNKGKIFSDLDARIQMMANSGVKNIILFEFDNKLQQLTGQEFTDIFIEYKVNFFVVGKNFVFGKNASWGAKQLSEFFPKTKIIEHLNFENSKISTKNLKLFLEFGDFENLNKLLPTNFLVSVEFNQSGKFTWKKELICPAAGFYLAYFVIIKENIKLPVILQIEFTSGQGKIHFFQKNENFSGFLEIIQQIRYIYSNQSNILRKSDIKIAKNLFAKLYQKD</sequence>
<dbReference type="EC" id="2.7.7.2" evidence="2"/>
<dbReference type="CDD" id="cd02039">
    <property type="entry name" value="cytidylyltransferase_like"/>
    <property type="match status" value="1"/>
</dbReference>
<dbReference type="Proteomes" id="UP000031129">
    <property type="component" value="Chromosome"/>
</dbReference>
<name>A0A0A8ECH4_MESFC</name>
<dbReference type="GO" id="GO:0009231">
    <property type="term" value="P:riboflavin biosynthetic process"/>
    <property type="evidence" value="ECO:0007669"/>
    <property type="project" value="InterPro"/>
</dbReference>
<dbReference type="NCBIfam" id="TIGR00125">
    <property type="entry name" value="cyt_tran_rel"/>
    <property type="match status" value="1"/>
</dbReference>
<protein>
    <recommendedName>
        <fullName evidence="2">FAD synthase</fullName>
        <ecNumber evidence="2">2.7.7.2</ecNumber>
    </recommendedName>
</protein>
<evidence type="ECO:0000256" key="1">
    <source>
        <dbReference type="ARBA" id="ARBA00004726"/>
    </source>
</evidence>
<dbReference type="SUPFAM" id="SSF52374">
    <property type="entry name" value="Nucleotidylyl transferase"/>
    <property type="match status" value="1"/>
</dbReference>
<keyword evidence="5" id="KW-0808">Transferase</keyword>
<keyword evidence="6" id="KW-0548">Nucleotidyltransferase</keyword>
<evidence type="ECO:0000256" key="2">
    <source>
        <dbReference type="ARBA" id="ARBA00012393"/>
    </source>
</evidence>
<comment type="pathway">
    <text evidence="1">Cofactor biosynthesis; FAD biosynthesis; FAD from FMN: step 1/1.</text>
</comment>
<dbReference type="Gene3D" id="3.40.50.620">
    <property type="entry name" value="HUPs"/>
    <property type="match status" value="1"/>
</dbReference>
<keyword evidence="3" id="KW-0285">Flavoprotein</keyword>
<reference evidence="12 13" key="1">
    <citation type="journal article" date="2015" name="Genome Announc.">
        <title>Complete Genome Sequence of Mycoplasma flocculare Strain Ms42T (ATCC 27399T).</title>
        <authorList>
            <person name="Calcutt M.J."/>
            <person name="Foecking M.F."/>
            <person name="Heidari M.B."/>
            <person name="McIntosh M.A."/>
        </authorList>
    </citation>
    <scope>NUCLEOTIDE SEQUENCE [LARGE SCALE GENOMIC DNA]</scope>
    <source>
        <strain evidence="13">ATCC 27399</strain>
    </source>
</reference>
<evidence type="ECO:0000256" key="8">
    <source>
        <dbReference type="ARBA" id="ARBA00022827"/>
    </source>
</evidence>
<evidence type="ECO:0000256" key="9">
    <source>
        <dbReference type="ARBA" id="ARBA00022840"/>
    </source>
</evidence>
<dbReference type="KEGG" id="mfq:MYF_01990"/>
<feature type="domain" description="FAD synthetase" evidence="11">
    <location>
        <begin position="16"/>
        <end position="152"/>
    </location>
</feature>
<evidence type="ECO:0000256" key="5">
    <source>
        <dbReference type="ARBA" id="ARBA00022679"/>
    </source>
</evidence>
<evidence type="ECO:0000256" key="7">
    <source>
        <dbReference type="ARBA" id="ARBA00022741"/>
    </source>
</evidence>
<evidence type="ECO:0000256" key="6">
    <source>
        <dbReference type="ARBA" id="ARBA00022695"/>
    </source>
</evidence>
<dbReference type="GO" id="GO:0006747">
    <property type="term" value="P:FAD biosynthetic process"/>
    <property type="evidence" value="ECO:0007669"/>
    <property type="project" value="UniProtKB-UniPathway"/>
</dbReference>
<evidence type="ECO:0000256" key="4">
    <source>
        <dbReference type="ARBA" id="ARBA00022643"/>
    </source>
</evidence>
<gene>
    <name evidence="12" type="ORF">MYF_01990</name>
</gene>
<accession>A0A0A8ECH4</accession>
<keyword evidence="4" id="KW-0288">FMN</keyword>
<dbReference type="InterPro" id="IPR015864">
    <property type="entry name" value="FAD_synthase"/>
</dbReference>
<keyword evidence="7" id="KW-0547">Nucleotide-binding</keyword>
<dbReference type="EMBL" id="CP007585">
    <property type="protein sequence ID" value="AJC49906.1"/>
    <property type="molecule type" value="Genomic_DNA"/>
</dbReference>
<evidence type="ECO:0000313" key="13">
    <source>
        <dbReference type="Proteomes" id="UP000031129"/>
    </source>
</evidence>
<dbReference type="Pfam" id="PF06574">
    <property type="entry name" value="FAD_syn"/>
    <property type="match status" value="1"/>
</dbReference>
<evidence type="ECO:0000256" key="3">
    <source>
        <dbReference type="ARBA" id="ARBA00022630"/>
    </source>
</evidence>
<dbReference type="STRING" id="743971.MYF_01990"/>
<dbReference type="OrthoDB" id="9803667at2"/>
<dbReference type="AlphaFoldDB" id="A0A0A8ECH4"/>
<evidence type="ECO:0000259" key="11">
    <source>
        <dbReference type="Pfam" id="PF06574"/>
    </source>
</evidence>
<dbReference type="RefSeq" id="WP_039387619.1">
    <property type="nucleotide sequence ID" value="NZ_CP007585.1"/>
</dbReference>
<keyword evidence="9" id="KW-0067">ATP-binding</keyword>
<dbReference type="GO" id="GO:0003919">
    <property type="term" value="F:FMN adenylyltransferase activity"/>
    <property type="evidence" value="ECO:0007669"/>
    <property type="project" value="UniProtKB-EC"/>
</dbReference>
<dbReference type="InterPro" id="IPR014729">
    <property type="entry name" value="Rossmann-like_a/b/a_fold"/>
</dbReference>
<keyword evidence="13" id="KW-1185">Reference proteome</keyword>
<evidence type="ECO:0000313" key="12">
    <source>
        <dbReference type="EMBL" id="AJC49906.1"/>
    </source>
</evidence>
<keyword evidence="8" id="KW-0274">FAD</keyword>
<dbReference type="UniPathway" id="UPA00277">
    <property type="reaction ID" value="UER00407"/>
</dbReference>